<evidence type="ECO:0000313" key="11">
    <source>
        <dbReference type="Proteomes" id="UP000631034"/>
    </source>
</evidence>
<sequence>MTDTTLKLPKTLVRALPPLIYEHGIALWELDIGTRRLSIYGQKHNKRYFGTDIQQLDLSWDEYLETRVHPEDRPGVVFSLDRALCENSLFAADRRVLDPETGTWLWHHVCGRLQVREDGSIVLCGWTLDVSEQVRLQETHEAIAAADQQVQDLFDASPLTCTLYDLNRVPIDCNLEAVRLFGMASKEEYLRTIVSYMPVLQPDGTDSQERWRSFFREVLKRGHQVIRWQHLTRDGAPIMLELTGLRIRIGEDERLVCYSRDLTPEARNNEKLNAAEERTRAMLDATPLACTLFDENCSPIDCNLEAVRIFGLRSRIDYLRRFNSLSPVTQPDGTDSYQGFLLMIRNAFASGKVVFDWMHCHADGTWIPVEVTLVRVKWREGYCVVGYTRDLRELRKTMAEIEATQDALRLARDEARASARAKTTFLANMSHEIRTPMNAIMGMTGIARESTSLERIQYCLGKIEDAAGHLLGVINDILDMSKIEAGKFEVSPVETVLDDLLARITNVVGFRVEQKRQSFIIRVNPDVPRSLVTDPQRLAQVITNLVTNAVKFTPDEGKIILFIRKRSRQGDLCELEFEVSDTGIGISPEQQERLFQSFEQADDSISRRFGGTGLGLSISKSIIEHMDGSIWVESEPGKGSRFFFTIWARVAENTRPVALSPGASRKKLRVLIVDDAPEICEYVEEILGGLGIACKTACDGYQALDMIRHFGAFDIVFIDWMMPEMDGLELARRIRALRGAGSIVILISSVDWAQVAAEAHASGINDFIPKPILSSMIVDCINRHVCAVAPDPRNGPDLATGGTGSGTGVGEPNPAPAPCGSDAPTPRRSADLFRGRRILVVEDIDINREILGIQLQETGVDIDCAVDGREALEMITAAPGRYDLILMDIHMPEMDGYEATRRIRALGTPDGNSLPIIAMTANVFREDVERCLAVGMDDHVGKPISVDEVIGKMARYLSDPRPRTCPRRPGPAA</sequence>
<protein>
    <recommendedName>
        <fullName evidence="2">histidine kinase</fullName>
        <ecNumber evidence="2">2.7.13.3</ecNumber>
    </recommendedName>
</protein>
<dbReference type="FunFam" id="3.30.565.10:FF:000010">
    <property type="entry name" value="Sensor histidine kinase RcsC"/>
    <property type="match status" value="1"/>
</dbReference>
<dbReference type="CDD" id="cd17546">
    <property type="entry name" value="REC_hyHK_CKI1_RcsC-like"/>
    <property type="match status" value="2"/>
</dbReference>
<dbReference type="InterPro" id="IPR003594">
    <property type="entry name" value="HATPase_dom"/>
</dbReference>
<dbReference type="Gene3D" id="1.10.287.130">
    <property type="match status" value="1"/>
</dbReference>
<evidence type="ECO:0000256" key="4">
    <source>
        <dbReference type="ARBA" id="ARBA00023012"/>
    </source>
</evidence>
<dbReference type="PANTHER" id="PTHR45339">
    <property type="entry name" value="HYBRID SIGNAL TRANSDUCTION HISTIDINE KINASE J"/>
    <property type="match status" value="1"/>
</dbReference>
<dbReference type="PRINTS" id="PR00344">
    <property type="entry name" value="BCTRLSENSOR"/>
</dbReference>
<dbReference type="PANTHER" id="PTHR45339:SF1">
    <property type="entry name" value="HYBRID SIGNAL TRANSDUCTION HISTIDINE KINASE J"/>
    <property type="match status" value="1"/>
</dbReference>
<keyword evidence="11" id="KW-1185">Reference proteome</keyword>
<dbReference type="Pfam" id="PF00512">
    <property type="entry name" value="HisKA"/>
    <property type="match status" value="1"/>
</dbReference>
<dbReference type="EC" id="2.7.13.3" evidence="2"/>
<dbReference type="GO" id="GO:0000155">
    <property type="term" value="F:phosphorelay sensor kinase activity"/>
    <property type="evidence" value="ECO:0007669"/>
    <property type="project" value="InterPro"/>
</dbReference>
<dbReference type="CDD" id="cd00082">
    <property type="entry name" value="HisKA"/>
    <property type="match status" value="1"/>
</dbReference>
<evidence type="ECO:0000256" key="1">
    <source>
        <dbReference type="ARBA" id="ARBA00000085"/>
    </source>
</evidence>
<feature type="region of interest" description="Disordered" evidence="7">
    <location>
        <begin position="792"/>
        <end position="826"/>
    </location>
</feature>
<dbReference type="InterPro" id="IPR000014">
    <property type="entry name" value="PAS"/>
</dbReference>
<evidence type="ECO:0000256" key="5">
    <source>
        <dbReference type="PROSITE-ProRule" id="PRU00169"/>
    </source>
</evidence>
<dbReference type="Gene3D" id="3.30.565.10">
    <property type="entry name" value="Histidine kinase-like ATPase, C-terminal domain"/>
    <property type="match status" value="1"/>
</dbReference>
<feature type="coiled-coil region" evidence="6">
    <location>
        <begin position="384"/>
        <end position="414"/>
    </location>
</feature>
<dbReference type="Pfam" id="PF00072">
    <property type="entry name" value="Response_reg"/>
    <property type="match status" value="2"/>
</dbReference>
<evidence type="ECO:0000256" key="2">
    <source>
        <dbReference type="ARBA" id="ARBA00012438"/>
    </source>
</evidence>
<dbReference type="InterPro" id="IPR036097">
    <property type="entry name" value="HisK_dim/P_sf"/>
</dbReference>
<keyword evidence="6" id="KW-0175">Coiled coil</keyword>
<dbReference type="PROSITE" id="PS50109">
    <property type="entry name" value="HIS_KIN"/>
    <property type="match status" value="1"/>
</dbReference>
<dbReference type="SUPFAM" id="SSF55785">
    <property type="entry name" value="PYP-like sensor domain (PAS domain)"/>
    <property type="match status" value="3"/>
</dbReference>
<dbReference type="InterPro" id="IPR004358">
    <property type="entry name" value="Sig_transdc_His_kin-like_C"/>
</dbReference>
<evidence type="ECO:0000259" key="8">
    <source>
        <dbReference type="PROSITE" id="PS50109"/>
    </source>
</evidence>
<dbReference type="InterPro" id="IPR005467">
    <property type="entry name" value="His_kinase_dom"/>
</dbReference>
<dbReference type="SMART" id="SM00388">
    <property type="entry name" value="HisKA"/>
    <property type="match status" value="1"/>
</dbReference>
<feature type="domain" description="Response regulatory" evidence="9">
    <location>
        <begin position="669"/>
        <end position="785"/>
    </location>
</feature>
<dbReference type="AlphaFoldDB" id="A0A8J6YWG2"/>
<dbReference type="EMBL" id="JACZHT010000002">
    <property type="protein sequence ID" value="MBE1236942.1"/>
    <property type="molecule type" value="Genomic_DNA"/>
</dbReference>
<dbReference type="InterPro" id="IPR013656">
    <property type="entry name" value="PAS_4"/>
</dbReference>
<dbReference type="Pfam" id="PF02518">
    <property type="entry name" value="HATPase_c"/>
    <property type="match status" value="1"/>
</dbReference>
<comment type="catalytic activity">
    <reaction evidence="1">
        <text>ATP + protein L-histidine = ADP + protein N-phospho-L-histidine.</text>
        <dbReference type="EC" id="2.7.13.3"/>
    </reaction>
</comment>
<dbReference type="CDD" id="cd16922">
    <property type="entry name" value="HATPase_EvgS-ArcB-TorS-like"/>
    <property type="match status" value="1"/>
</dbReference>
<reference evidence="10" key="1">
    <citation type="submission" date="2020-10" db="EMBL/GenBank/DDBJ databases">
        <title>Genome sequence of the unusual species of purple photosynthetic bacteria, Phaeovibrio sulfidiphilus DSM 23193, type strain.</title>
        <authorList>
            <person name="Kyndt J.A."/>
            <person name="Meyer T.E."/>
        </authorList>
    </citation>
    <scope>NUCLEOTIDE SEQUENCE</scope>
    <source>
        <strain evidence="10">DSM 23193</strain>
    </source>
</reference>
<dbReference type="RefSeq" id="WP_192533940.1">
    <property type="nucleotide sequence ID" value="NZ_JACZHT010000002.1"/>
</dbReference>
<dbReference type="InterPro" id="IPR036890">
    <property type="entry name" value="HATPase_C_sf"/>
</dbReference>
<feature type="domain" description="Histidine kinase" evidence="8">
    <location>
        <begin position="428"/>
        <end position="650"/>
    </location>
</feature>
<evidence type="ECO:0000259" key="9">
    <source>
        <dbReference type="PROSITE" id="PS50110"/>
    </source>
</evidence>
<dbReference type="SMART" id="SM00448">
    <property type="entry name" value="REC"/>
    <property type="match status" value="2"/>
</dbReference>
<dbReference type="SUPFAM" id="SSF52172">
    <property type="entry name" value="CheY-like"/>
    <property type="match status" value="2"/>
</dbReference>
<dbReference type="Gene3D" id="3.30.450.20">
    <property type="entry name" value="PAS domain"/>
    <property type="match status" value="3"/>
</dbReference>
<feature type="domain" description="Response regulatory" evidence="9">
    <location>
        <begin position="837"/>
        <end position="957"/>
    </location>
</feature>
<dbReference type="Pfam" id="PF13426">
    <property type="entry name" value="PAS_9"/>
    <property type="match status" value="1"/>
</dbReference>
<dbReference type="SMART" id="SM00387">
    <property type="entry name" value="HATPase_c"/>
    <property type="match status" value="1"/>
</dbReference>
<feature type="modified residue" description="4-aspartylphosphate" evidence="5">
    <location>
        <position position="719"/>
    </location>
</feature>
<keyword evidence="4" id="KW-0902">Two-component regulatory system</keyword>
<evidence type="ECO:0000313" key="10">
    <source>
        <dbReference type="EMBL" id="MBE1236942.1"/>
    </source>
</evidence>
<dbReference type="Gene3D" id="3.40.50.2300">
    <property type="match status" value="2"/>
</dbReference>
<evidence type="ECO:0000256" key="3">
    <source>
        <dbReference type="ARBA" id="ARBA00022553"/>
    </source>
</evidence>
<evidence type="ECO:0000256" key="7">
    <source>
        <dbReference type="SAM" id="MobiDB-lite"/>
    </source>
</evidence>
<dbReference type="InterPro" id="IPR003661">
    <property type="entry name" value="HisK_dim/P_dom"/>
</dbReference>
<dbReference type="Pfam" id="PF08448">
    <property type="entry name" value="PAS_4"/>
    <property type="match status" value="1"/>
</dbReference>
<organism evidence="10 11">
    <name type="scientific">Phaeovibrio sulfidiphilus</name>
    <dbReference type="NCBI Taxonomy" id="1220600"/>
    <lineage>
        <taxon>Bacteria</taxon>
        <taxon>Pseudomonadati</taxon>
        <taxon>Pseudomonadota</taxon>
        <taxon>Alphaproteobacteria</taxon>
        <taxon>Rhodospirillales</taxon>
        <taxon>Rhodospirillaceae</taxon>
        <taxon>Phaeovibrio</taxon>
    </lineage>
</organism>
<proteinExistence type="predicted"/>
<gene>
    <name evidence="10" type="ORF">IHV25_04685</name>
</gene>
<dbReference type="SUPFAM" id="SSF55874">
    <property type="entry name" value="ATPase domain of HSP90 chaperone/DNA topoisomerase II/histidine kinase"/>
    <property type="match status" value="1"/>
</dbReference>
<feature type="modified residue" description="4-aspartylphosphate" evidence="5">
    <location>
        <position position="888"/>
    </location>
</feature>
<keyword evidence="3 5" id="KW-0597">Phosphoprotein</keyword>
<name>A0A8J6YWG2_9PROT</name>
<dbReference type="SUPFAM" id="SSF47384">
    <property type="entry name" value="Homodimeric domain of signal transducing histidine kinase"/>
    <property type="match status" value="1"/>
</dbReference>
<dbReference type="InterPro" id="IPR035965">
    <property type="entry name" value="PAS-like_dom_sf"/>
</dbReference>
<comment type="caution">
    <text evidence="10">The sequence shown here is derived from an EMBL/GenBank/DDBJ whole genome shotgun (WGS) entry which is preliminary data.</text>
</comment>
<accession>A0A8J6YWG2</accession>
<evidence type="ECO:0000256" key="6">
    <source>
        <dbReference type="SAM" id="Coils"/>
    </source>
</evidence>
<dbReference type="Proteomes" id="UP000631034">
    <property type="component" value="Unassembled WGS sequence"/>
</dbReference>
<dbReference type="InterPro" id="IPR001789">
    <property type="entry name" value="Sig_transdc_resp-reg_receiver"/>
</dbReference>
<dbReference type="InterPro" id="IPR011006">
    <property type="entry name" value="CheY-like_superfamily"/>
</dbReference>
<dbReference type="PROSITE" id="PS50110">
    <property type="entry name" value="RESPONSE_REGULATORY"/>
    <property type="match status" value="2"/>
</dbReference>